<keyword evidence="2" id="KW-1185">Reference proteome</keyword>
<reference evidence="1 2" key="1">
    <citation type="submission" date="2019-03" db="EMBL/GenBank/DDBJ databases">
        <title>Draft genome of Brevundimonas sp. a heavy metal resistant soil bacteria.</title>
        <authorList>
            <person name="Soto J."/>
        </authorList>
    </citation>
    <scope>NUCLEOTIDE SEQUENCE [LARGE SCALE GENOMIC DNA]</scope>
    <source>
        <strain evidence="1 2">B-10</strain>
    </source>
</reference>
<evidence type="ECO:0000313" key="1">
    <source>
        <dbReference type="EMBL" id="TFW11252.1"/>
    </source>
</evidence>
<protein>
    <submittedName>
        <fullName evidence="1">Uncharacterized protein</fullName>
    </submittedName>
</protein>
<organism evidence="1 2">
    <name type="scientific">Brevundimonas intermedia</name>
    <dbReference type="NCBI Taxonomy" id="74315"/>
    <lineage>
        <taxon>Bacteria</taxon>
        <taxon>Pseudomonadati</taxon>
        <taxon>Pseudomonadota</taxon>
        <taxon>Alphaproteobacteria</taxon>
        <taxon>Caulobacterales</taxon>
        <taxon>Caulobacteraceae</taxon>
        <taxon>Brevundimonas</taxon>
    </lineage>
</organism>
<dbReference type="GO" id="GO:0016853">
    <property type="term" value="F:isomerase activity"/>
    <property type="evidence" value="ECO:0007669"/>
    <property type="project" value="InterPro"/>
</dbReference>
<comment type="caution">
    <text evidence="1">The sequence shown here is derived from an EMBL/GenBank/DDBJ whole genome shotgun (WGS) entry which is preliminary data.</text>
</comment>
<dbReference type="Proteomes" id="UP000298216">
    <property type="component" value="Unassembled WGS sequence"/>
</dbReference>
<sequence length="26" mass="2968">MSDSLGADGRLIRPGHQFEWAWLLVL</sequence>
<name>A0A4Y9RQT1_9CAUL</name>
<dbReference type="Pfam" id="PF07221">
    <property type="entry name" value="GlcNAc_2-epim"/>
    <property type="match status" value="1"/>
</dbReference>
<accession>A0A4Y9RQT1</accession>
<dbReference type="RefSeq" id="WP_135196070.1">
    <property type="nucleotide sequence ID" value="NZ_SPVH01000007.1"/>
</dbReference>
<dbReference type="InterPro" id="IPR010819">
    <property type="entry name" value="AGE/CE"/>
</dbReference>
<evidence type="ECO:0000313" key="2">
    <source>
        <dbReference type="Proteomes" id="UP000298216"/>
    </source>
</evidence>
<dbReference type="EMBL" id="SPVH01000007">
    <property type="protein sequence ID" value="TFW11252.1"/>
    <property type="molecule type" value="Genomic_DNA"/>
</dbReference>
<dbReference type="AlphaFoldDB" id="A0A4Y9RQT1"/>
<gene>
    <name evidence="1" type="ORF">EGY25_15000</name>
</gene>
<proteinExistence type="predicted"/>